<protein>
    <recommendedName>
        <fullName evidence="2">Dockerin domain-containing protein</fullName>
    </recommendedName>
</protein>
<dbReference type="SUPFAM" id="SSF63446">
    <property type="entry name" value="Type I dockerin domain"/>
    <property type="match status" value="1"/>
</dbReference>
<proteinExistence type="predicted"/>
<feature type="non-terminal residue" evidence="1">
    <location>
        <position position="111"/>
    </location>
</feature>
<dbReference type="GO" id="GO:0000272">
    <property type="term" value="P:polysaccharide catabolic process"/>
    <property type="evidence" value="ECO:0007669"/>
    <property type="project" value="InterPro"/>
</dbReference>
<dbReference type="EMBL" id="BART01036731">
    <property type="protein sequence ID" value="GAH13907.1"/>
    <property type="molecule type" value="Genomic_DNA"/>
</dbReference>
<gene>
    <name evidence="1" type="ORF">S01H4_61800</name>
</gene>
<evidence type="ECO:0008006" key="2">
    <source>
        <dbReference type="Google" id="ProtNLM"/>
    </source>
</evidence>
<dbReference type="InterPro" id="IPR036439">
    <property type="entry name" value="Dockerin_dom_sf"/>
</dbReference>
<dbReference type="InterPro" id="IPR018247">
    <property type="entry name" value="EF_Hand_1_Ca_BS"/>
</dbReference>
<comment type="caution">
    <text evidence="1">The sequence shown here is derived from an EMBL/GenBank/DDBJ whole genome shotgun (WGS) entry which is preliminary data.</text>
</comment>
<name>X1D193_9ZZZZ</name>
<dbReference type="PROSITE" id="PS00018">
    <property type="entry name" value="EF_HAND_1"/>
    <property type="match status" value="1"/>
</dbReference>
<organism evidence="1">
    <name type="scientific">marine sediment metagenome</name>
    <dbReference type="NCBI Taxonomy" id="412755"/>
    <lineage>
        <taxon>unclassified sequences</taxon>
        <taxon>metagenomes</taxon>
        <taxon>ecological metagenomes</taxon>
    </lineage>
</organism>
<accession>X1D193</accession>
<evidence type="ECO:0000313" key="1">
    <source>
        <dbReference type="EMBL" id="GAH13907.1"/>
    </source>
</evidence>
<sequence length="111" mass="12173">MGDELLTIPDDPNNEWGENLRINMGAYGGTAQASMPPYGWALLGDLSNDGIIDYVDLGGQVKDWLTTASQQPGDLNRDGIVNMADFALLAQDWLAKTSWYKPPIVLEIYAL</sequence>
<reference evidence="1" key="1">
    <citation type="journal article" date="2014" name="Front. Microbiol.">
        <title>High frequency of phylogenetically diverse reductive dehalogenase-homologous genes in deep subseafloor sedimentary metagenomes.</title>
        <authorList>
            <person name="Kawai M."/>
            <person name="Futagami T."/>
            <person name="Toyoda A."/>
            <person name="Takaki Y."/>
            <person name="Nishi S."/>
            <person name="Hori S."/>
            <person name="Arai W."/>
            <person name="Tsubouchi T."/>
            <person name="Morono Y."/>
            <person name="Uchiyama I."/>
            <person name="Ito T."/>
            <person name="Fujiyama A."/>
            <person name="Inagaki F."/>
            <person name="Takami H."/>
        </authorList>
    </citation>
    <scope>NUCLEOTIDE SEQUENCE</scope>
    <source>
        <strain evidence="1">Expedition CK06-06</strain>
    </source>
</reference>
<dbReference type="AlphaFoldDB" id="X1D193"/>
<dbReference type="Gene3D" id="1.10.1330.10">
    <property type="entry name" value="Dockerin domain"/>
    <property type="match status" value="1"/>
</dbReference>